<dbReference type="PANTHER" id="PTHR43523:SF6">
    <property type="entry name" value="GLYCOGEN BIOSYNTHESIS PROTEIN GLGD"/>
    <property type="match status" value="1"/>
</dbReference>
<dbReference type="Gene3D" id="2.160.10.10">
    <property type="entry name" value="Hexapeptide repeat proteins"/>
    <property type="match status" value="1"/>
</dbReference>
<evidence type="ECO:0000259" key="3">
    <source>
        <dbReference type="Pfam" id="PF00483"/>
    </source>
</evidence>
<comment type="caution">
    <text evidence="5">The sequence shown here is derived from an EMBL/GenBank/DDBJ whole genome shotgun (WGS) entry which is preliminary data.</text>
</comment>
<dbReference type="CDD" id="cd04651">
    <property type="entry name" value="LbH_G1P_AT_C"/>
    <property type="match status" value="1"/>
</dbReference>
<gene>
    <name evidence="5" type="ORF">JOC83_003663</name>
</gene>
<keyword evidence="5" id="KW-0548">Nucleotidyltransferase</keyword>
<dbReference type="InterPro" id="IPR011004">
    <property type="entry name" value="Trimer_LpxA-like_sf"/>
</dbReference>
<dbReference type="EC" id="2.7.7.27" evidence="5"/>
<keyword evidence="2" id="KW-0320">Glycogen biosynthesis</keyword>
<dbReference type="CDD" id="cd02508">
    <property type="entry name" value="ADP_Glucose_PP"/>
    <property type="match status" value="1"/>
</dbReference>
<dbReference type="InterPro" id="IPR011831">
    <property type="entry name" value="ADP-Glc_PPase"/>
</dbReference>
<dbReference type="SUPFAM" id="SSF51161">
    <property type="entry name" value="Trimeric LpxA-like enzymes"/>
    <property type="match status" value="1"/>
</dbReference>
<reference evidence="5 6" key="1">
    <citation type="submission" date="2021-01" db="EMBL/GenBank/DDBJ databases">
        <title>Genomic Encyclopedia of Type Strains, Phase IV (KMG-IV): sequencing the most valuable type-strain genomes for metagenomic binning, comparative biology and taxonomic classification.</title>
        <authorList>
            <person name="Goeker M."/>
        </authorList>
    </citation>
    <scope>NUCLEOTIDE SEQUENCE [LARGE SCALE GENOMIC DNA]</scope>
    <source>
        <strain evidence="5 6">DSM 104297</strain>
    </source>
</reference>
<comment type="similarity">
    <text evidence="1">Belongs to the bacterial/plant glucose-1-phosphate adenylyltransferase family.</text>
</comment>
<dbReference type="Pfam" id="PF24894">
    <property type="entry name" value="Hexapep_GlmU"/>
    <property type="match status" value="1"/>
</dbReference>
<dbReference type="Gene3D" id="3.90.550.10">
    <property type="entry name" value="Spore Coat Polysaccharide Biosynthesis Protein SpsA, Chain A"/>
    <property type="match status" value="2"/>
</dbReference>
<accession>A0ABS2QZ90</accession>
<dbReference type="PANTHER" id="PTHR43523">
    <property type="entry name" value="GLUCOSE-1-PHOSPHATE ADENYLYLTRANSFERASE-RELATED"/>
    <property type="match status" value="1"/>
</dbReference>
<dbReference type="InterPro" id="IPR056818">
    <property type="entry name" value="GlmU/GlgC-like_hexapep"/>
</dbReference>
<organism evidence="5 6">
    <name type="scientific">Priestia iocasae</name>
    <dbReference type="NCBI Taxonomy" id="2291674"/>
    <lineage>
        <taxon>Bacteria</taxon>
        <taxon>Bacillati</taxon>
        <taxon>Bacillota</taxon>
        <taxon>Bacilli</taxon>
        <taxon>Bacillales</taxon>
        <taxon>Bacillaceae</taxon>
        <taxon>Priestia</taxon>
    </lineage>
</organism>
<evidence type="ECO:0000259" key="4">
    <source>
        <dbReference type="Pfam" id="PF24894"/>
    </source>
</evidence>
<dbReference type="InterPro" id="IPR005835">
    <property type="entry name" value="NTP_transferase_dom"/>
</dbReference>
<keyword evidence="5" id="KW-0808">Transferase</keyword>
<dbReference type="InterPro" id="IPR029044">
    <property type="entry name" value="Nucleotide-diphossugar_trans"/>
</dbReference>
<dbReference type="Pfam" id="PF00483">
    <property type="entry name" value="NTP_transferase"/>
    <property type="match status" value="1"/>
</dbReference>
<feature type="domain" description="Nucleotidyl transferase" evidence="3">
    <location>
        <begin position="17"/>
        <end position="150"/>
    </location>
</feature>
<dbReference type="EMBL" id="JAFBFC010000009">
    <property type="protein sequence ID" value="MBM7704804.1"/>
    <property type="molecule type" value="Genomic_DNA"/>
</dbReference>
<dbReference type="GO" id="GO:0008878">
    <property type="term" value="F:glucose-1-phosphate adenylyltransferase activity"/>
    <property type="evidence" value="ECO:0007669"/>
    <property type="project" value="UniProtKB-EC"/>
</dbReference>
<evidence type="ECO:0000256" key="1">
    <source>
        <dbReference type="ARBA" id="ARBA00010443"/>
    </source>
</evidence>
<keyword evidence="6" id="KW-1185">Reference proteome</keyword>
<name>A0ABS2QZ90_9BACI</name>
<evidence type="ECO:0000256" key="2">
    <source>
        <dbReference type="ARBA" id="ARBA00023056"/>
    </source>
</evidence>
<evidence type="ECO:0000313" key="6">
    <source>
        <dbReference type="Proteomes" id="UP000809829"/>
    </source>
</evidence>
<evidence type="ECO:0000313" key="5">
    <source>
        <dbReference type="EMBL" id="MBM7704804.1"/>
    </source>
</evidence>
<dbReference type="SUPFAM" id="SSF53448">
    <property type="entry name" value="Nucleotide-diphospho-sugar transferases"/>
    <property type="match status" value="1"/>
</dbReference>
<proteinExistence type="inferred from homology"/>
<dbReference type="Proteomes" id="UP000809829">
    <property type="component" value="Unassembled WGS sequence"/>
</dbReference>
<feature type="domain" description="Glucose-1-phosphate adenylyltransferase/Bifunctional protein GlmU-like C-terminal hexapeptide" evidence="4">
    <location>
        <begin position="251"/>
        <end position="318"/>
    </location>
</feature>
<dbReference type="RefSeq" id="WP_205188802.1">
    <property type="nucleotide sequence ID" value="NZ_JAFBFC010000009.1"/>
</dbReference>
<sequence length="341" mass="38277">MNTQMLGIIDACTNTKSLQPLTSYRSIAALPFAGRYRLIDFALSNMVHSGIHSVALFPRYHYRSLMDHLGSGKEWDLNRKRDGLFIFPPMIENNLFEAPSVFSQLRYHINYFLRSTQKYAVIANSYTVCNINFQQVLARHIDTGATITEVVQNGESLHMYIIETETLVDMLQNSTYDFATIEDFVAYMAQCSKVLPYEHVGYVATISSTQSYFEASMDILSSQTWKQLFMKERPVYTKVKDEPPTRYATGATVKNSVIANGCIIEGHVENSIIFRGVRIEKGVVIKNSIVMQKGIVKTNSLLNSAILDKDVKVGPGFKLIGDTNMPHVIAKGSIQGALMKS</sequence>
<protein>
    <submittedName>
        <fullName evidence="5">Glucose-1-phosphate adenylyltransferase</fullName>
        <ecNumber evidence="5">2.7.7.27</ecNumber>
    </submittedName>
</protein>